<evidence type="ECO:0000259" key="1">
    <source>
        <dbReference type="Pfam" id="PF01636"/>
    </source>
</evidence>
<gene>
    <name evidence="2" type="ORF">HYG86_01265</name>
</gene>
<keyword evidence="2" id="KW-0808">Transferase</keyword>
<reference evidence="2 3" key="1">
    <citation type="submission" date="2020-07" db="EMBL/GenBank/DDBJ databases">
        <title>Alkalicella. sp. LB2 genome.</title>
        <authorList>
            <person name="Postec A."/>
            <person name="Quemeneur M."/>
        </authorList>
    </citation>
    <scope>NUCLEOTIDE SEQUENCE [LARGE SCALE GENOMIC DNA]</scope>
    <source>
        <strain evidence="2 3">LB2</strain>
    </source>
</reference>
<dbReference type="InterPro" id="IPR052961">
    <property type="entry name" value="Oxido-Kinase-like_Enzymes"/>
</dbReference>
<dbReference type="PANTHER" id="PTHR23020:SF8">
    <property type="entry name" value="CHK KINASE-LIKE DOMAIN-CONTAINING PROTEIN"/>
    <property type="match status" value="1"/>
</dbReference>
<organism evidence="2 3">
    <name type="scientific">Alkalicella caledoniensis</name>
    <dbReference type="NCBI Taxonomy" id="2731377"/>
    <lineage>
        <taxon>Bacteria</taxon>
        <taxon>Bacillati</taxon>
        <taxon>Bacillota</taxon>
        <taxon>Clostridia</taxon>
        <taxon>Eubacteriales</taxon>
        <taxon>Proteinivoracaceae</taxon>
        <taxon>Alkalicella</taxon>
    </lineage>
</organism>
<dbReference type="Proteomes" id="UP000516160">
    <property type="component" value="Chromosome"/>
</dbReference>
<feature type="domain" description="Aminoglycoside phosphotransferase" evidence="1">
    <location>
        <begin position="93"/>
        <end position="262"/>
    </location>
</feature>
<protein>
    <submittedName>
        <fullName evidence="2">Aminoglycoside phosphotransferase family protein</fullName>
    </submittedName>
</protein>
<dbReference type="Pfam" id="PF01636">
    <property type="entry name" value="APH"/>
    <property type="match status" value="1"/>
</dbReference>
<proteinExistence type="predicted"/>
<sequence>MIEKINYVLSKSHGKKIIHTDYKIQKLHGGDVGDVQLITGIAETTNGEKFPYKLVLKIQKKWERYGDVSSWRREYDLYASDFSTVFSDLLSWPKCYHAEINGDVTQIWMEFIEGLSGNDLTIEMLEHTARELGRFQGKLFKENPASLSNISNLGKTDFMKNDYNQWDHQTVEYQYIRSLNCEIPQHLCQMLIDMDNEAETVFEKISNLPVVLCHRDLWLENIFYTNGKSYLIDWDTSGWGFMGEDIASLIVDETDSDYLVEYYGKLVPAYYKGISEYVDISLIDDDYIWEMILLKFGYRIVGYYMFAKSPEAKKEQINALQKIYEMQSI</sequence>
<name>A0A7G9W481_ALKCA</name>
<dbReference type="KEGG" id="acae:HYG86_01265"/>
<dbReference type="GO" id="GO:0016740">
    <property type="term" value="F:transferase activity"/>
    <property type="evidence" value="ECO:0007669"/>
    <property type="project" value="UniProtKB-KW"/>
</dbReference>
<dbReference type="InterPro" id="IPR011009">
    <property type="entry name" value="Kinase-like_dom_sf"/>
</dbReference>
<dbReference type="EMBL" id="CP058559">
    <property type="protein sequence ID" value="QNO13493.1"/>
    <property type="molecule type" value="Genomic_DNA"/>
</dbReference>
<evidence type="ECO:0000313" key="2">
    <source>
        <dbReference type="EMBL" id="QNO13493.1"/>
    </source>
</evidence>
<dbReference type="AlphaFoldDB" id="A0A7G9W481"/>
<dbReference type="InterPro" id="IPR002575">
    <property type="entry name" value="Aminoglycoside_PTrfase"/>
</dbReference>
<dbReference type="SUPFAM" id="SSF56112">
    <property type="entry name" value="Protein kinase-like (PK-like)"/>
    <property type="match status" value="1"/>
</dbReference>
<evidence type="ECO:0000313" key="3">
    <source>
        <dbReference type="Proteomes" id="UP000516160"/>
    </source>
</evidence>
<dbReference type="Gene3D" id="3.90.1200.10">
    <property type="match status" value="1"/>
</dbReference>
<accession>A0A7G9W481</accession>
<dbReference type="RefSeq" id="WP_213167161.1">
    <property type="nucleotide sequence ID" value="NZ_CP058559.1"/>
</dbReference>
<keyword evidence="3" id="KW-1185">Reference proteome</keyword>
<dbReference type="PANTHER" id="PTHR23020">
    <property type="entry name" value="UNCHARACTERIZED NUCLEAR HORMONE RECEPTOR-RELATED"/>
    <property type="match status" value="1"/>
</dbReference>